<dbReference type="PANTHER" id="PTHR43000">
    <property type="entry name" value="DTDP-D-GLUCOSE 4,6-DEHYDRATASE-RELATED"/>
    <property type="match status" value="1"/>
</dbReference>
<dbReference type="OrthoDB" id="329806at2"/>
<reference evidence="2 3" key="1">
    <citation type="submission" date="2018-04" db="EMBL/GenBank/DDBJ databases">
        <title>Genomic Encyclopedia of Archaeal and Bacterial Type Strains, Phase II (KMG-II): from individual species to whole genera.</title>
        <authorList>
            <person name="Goeker M."/>
        </authorList>
    </citation>
    <scope>NUCLEOTIDE SEQUENCE [LARGE SCALE GENOMIC DNA]</scope>
    <source>
        <strain evidence="2 3">DSM 28823</strain>
    </source>
</reference>
<dbReference type="SUPFAM" id="SSF51735">
    <property type="entry name" value="NAD(P)-binding Rossmann-fold domains"/>
    <property type="match status" value="1"/>
</dbReference>
<feature type="domain" description="NAD(P)-binding" evidence="1">
    <location>
        <begin position="19"/>
        <end position="304"/>
    </location>
</feature>
<dbReference type="RefSeq" id="WP_107823985.1">
    <property type="nucleotide sequence ID" value="NZ_QAAD01000037.1"/>
</dbReference>
<gene>
    <name evidence="2" type="ORF">C8N47_1377</name>
</gene>
<dbReference type="Pfam" id="PF16363">
    <property type="entry name" value="GDP_Man_Dehyd"/>
    <property type="match status" value="1"/>
</dbReference>
<accession>A0A2T5BTS1</accession>
<proteinExistence type="predicted"/>
<evidence type="ECO:0000313" key="3">
    <source>
        <dbReference type="Proteomes" id="UP000243525"/>
    </source>
</evidence>
<protein>
    <submittedName>
        <fullName evidence="2">Nucleoside-diphosphate-sugar epimerase</fullName>
    </submittedName>
</protein>
<sequence>MKKQLTQELQREPASNKVFITGIDGFTGKYVEQQLLGLGYEVFGTTVNKVNASQNHITCDLRNFDEIYNALNAINPNYILHFAGISYVGEMNKSLIYDVNVIGTENLLNAILIAGLEPTKVILASSATVYGNQDSAILDESMCPKPVNHYGYSKLIMEHLATTYFDKLNLIITRPFNYTGPLQDEKFLIPKIVSHFKRKESVIELGNINVAREFNHISDISNIYLSLMKCDTTGSIVNLCSGKPVYLLDIIKHLNSLAGYEISVKVNEAFVRKNEIPVLTGCTKKLYSAIDYECRMTIEGTLLDMYNS</sequence>
<dbReference type="Gene3D" id="3.40.50.720">
    <property type="entry name" value="NAD(P)-binding Rossmann-like Domain"/>
    <property type="match status" value="1"/>
</dbReference>
<keyword evidence="3" id="KW-1185">Reference proteome</keyword>
<dbReference type="InterPro" id="IPR036291">
    <property type="entry name" value="NAD(P)-bd_dom_sf"/>
</dbReference>
<dbReference type="InterPro" id="IPR016040">
    <property type="entry name" value="NAD(P)-bd_dom"/>
</dbReference>
<name>A0A2T5BTS1_9BACT</name>
<dbReference type="EMBL" id="QAAD01000037">
    <property type="protein sequence ID" value="PTN02877.1"/>
    <property type="molecule type" value="Genomic_DNA"/>
</dbReference>
<organism evidence="2 3">
    <name type="scientific">Mangrovibacterium marinum</name>
    <dbReference type="NCBI Taxonomy" id="1639118"/>
    <lineage>
        <taxon>Bacteria</taxon>
        <taxon>Pseudomonadati</taxon>
        <taxon>Bacteroidota</taxon>
        <taxon>Bacteroidia</taxon>
        <taxon>Marinilabiliales</taxon>
        <taxon>Prolixibacteraceae</taxon>
        <taxon>Mangrovibacterium</taxon>
    </lineage>
</organism>
<evidence type="ECO:0000259" key="1">
    <source>
        <dbReference type="Pfam" id="PF16363"/>
    </source>
</evidence>
<evidence type="ECO:0000313" key="2">
    <source>
        <dbReference type="EMBL" id="PTN02877.1"/>
    </source>
</evidence>
<dbReference type="AlphaFoldDB" id="A0A2T5BTS1"/>
<dbReference type="Gene3D" id="3.90.25.10">
    <property type="entry name" value="UDP-galactose 4-epimerase, domain 1"/>
    <property type="match status" value="1"/>
</dbReference>
<dbReference type="Proteomes" id="UP000243525">
    <property type="component" value="Unassembled WGS sequence"/>
</dbReference>
<comment type="caution">
    <text evidence="2">The sequence shown here is derived from an EMBL/GenBank/DDBJ whole genome shotgun (WGS) entry which is preliminary data.</text>
</comment>